<name>A0AAW0E4K7_9AGAR</name>
<evidence type="ECO:0000259" key="1">
    <source>
        <dbReference type="PROSITE" id="PS50181"/>
    </source>
</evidence>
<organism evidence="2 3">
    <name type="scientific">Favolaschia claudopus</name>
    <dbReference type="NCBI Taxonomy" id="2862362"/>
    <lineage>
        <taxon>Eukaryota</taxon>
        <taxon>Fungi</taxon>
        <taxon>Dikarya</taxon>
        <taxon>Basidiomycota</taxon>
        <taxon>Agaricomycotina</taxon>
        <taxon>Agaricomycetes</taxon>
        <taxon>Agaricomycetidae</taxon>
        <taxon>Agaricales</taxon>
        <taxon>Marasmiineae</taxon>
        <taxon>Mycenaceae</taxon>
        <taxon>Favolaschia</taxon>
    </lineage>
</organism>
<dbReference type="Gene3D" id="3.80.10.10">
    <property type="entry name" value="Ribonuclease Inhibitor"/>
    <property type="match status" value="1"/>
</dbReference>
<protein>
    <recommendedName>
        <fullName evidence="1">F-box domain-containing protein</fullName>
    </recommendedName>
</protein>
<keyword evidence="3" id="KW-1185">Reference proteome</keyword>
<evidence type="ECO:0000313" key="2">
    <source>
        <dbReference type="EMBL" id="KAK7058199.1"/>
    </source>
</evidence>
<gene>
    <name evidence="2" type="ORF">R3P38DRAFT_2844807</name>
</gene>
<dbReference type="PROSITE" id="PS50181">
    <property type="entry name" value="FBOX"/>
    <property type="match status" value="1"/>
</dbReference>
<proteinExistence type="predicted"/>
<comment type="caution">
    <text evidence="2">The sequence shown here is derived from an EMBL/GenBank/DDBJ whole genome shotgun (WGS) entry which is preliminary data.</text>
</comment>
<dbReference type="InterPro" id="IPR032675">
    <property type="entry name" value="LRR_dom_sf"/>
</dbReference>
<dbReference type="Pfam" id="PF12937">
    <property type="entry name" value="F-box-like"/>
    <property type="match status" value="1"/>
</dbReference>
<dbReference type="InterPro" id="IPR001810">
    <property type="entry name" value="F-box_dom"/>
</dbReference>
<dbReference type="Gene3D" id="1.20.1280.50">
    <property type="match status" value="1"/>
</dbReference>
<sequence>MESSTPRPSNPFGFTSLLLPSATEIADLRRLTRSGISPQDPSKLAEAIQAVTPEIERYGAEIEKFQTELNRLVTERSSLILYAGLGRSALAPVQRIPDEMLVEIFGWCSPSSLYWVSDEIDRICFRHLRDLAKVCSRWHHIVMNTPKLWSRITVNTHLWRKDSSPSPSQLLLFLEDALRRGGSYPLSLDVDPDHGDDSLHVLELFSRHAHRWKDVAIRQYCHNHILSKLSGNLGRLEKLELGGNWSEFECFQNAPRLREFDFCGTPSGLPKIPWGQIQKGSFKKDRLASSVSSVISFLKLLTNVNTFTLSLDLRGQNPPDSDSMVSWDVRHLDMPLSVDHSLPISRLMDSLTLPFLTSLSIHPTHVTGPPPAWSSPHFVNLATRSGFGQNLRSVFIHVWATDDELLQCLEALDSLEELQVVDCCSDVGEPVQTVITDNFLQKLSRVSSDSATTGSTTLVPELRRLTLHSVLDFSNASLRDLLKLWSMARPVSDLSREEWNEIVWVVSEGGSNFEYGQSDGYRQLQ</sequence>
<dbReference type="Proteomes" id="UP001362999">
    <property type="component" value="Unassembled WGS sequence"/>
</dbReference>
<evidence type="ECO:0000313" key="3">
    <source>
        <dbReference type="Proteomes" id="UP001362999"/>
    </source>
</evidence>
<dbReference type="EMBL" id="JAWWNJ010000004">
    <property type="protein sequence ID" value="KAK7058199.1"/>
    <property type="molecule type" value="Genomic_DNA"/>
</dbReference>
<reference evidence="2 3" key="1">
    <citation type="journal article" date="2024" name="J Genomics">
        <title>Draft genome sequencing and assembly of Favolaschia claudopus CIRM-BRFM 2984 isolated from oak limbs.</title>
        <authorList>
            <person name="Navarro D."/>
            <person name="Drula E."/>
            <person name="Chaduli D."/>
            <person name="Cazenave R."/>
            <person name="Ahrendt S."/>
            <person name="Wang J."/>
            <person name="Lipzen A."/>
            <person name="Daum C."/>
            <person name="Barry K."/>
            <person name="Grigoriev I.V."/>
            <person name="Favel A."/>
            <person name="Rosso M.N."/>
            <person name="Martin F."/>
        </authorList>
    </citation>
    <scope>NUCLEOTIDE SEQUENCE [LARGE SCALE GENOMIC DNA]</scope>
    <source>
        <strain evidence="2 3">CIRM-BRFM 2984</strain>
    </source>
</reference>
<accession>A0AAW0E4K7</accession>
<feature type="domain" description="F-box" evidence="1">
    <location>
        <begin position="90"/>
        <end position="152"/>
    </location>
</feature>
<dbReference type="AlphaFoldDB" id="A0AAW0E4K7"/>